<comment type="similarity">
    <text evidence="1">Belongs to the transglycosylase MltG family.</text>
</comment>
<sequence length="397" mass="42930">MWRNIASNALTLFIVLLAAVAGVVAWGKREFTGQGPLTQAICFQVPRGASMSGVAERLADQGAISHAAIFRIGANYREQSGNLKFGSYLIPPGAPMEAILQSLTQAGQSTCGTEINYRIGVLVADTVVRELDPTTNRYVEVVKFDPATEAAPPQYVDLAQGQDVRYRVTLAEGVTSWQVIEALKRAEFLSGEVSTVPAEGSLSPDSYEVTRGGNRAQLIGQMENRQAATLADLWANRAEGLPYTTPEEALVMASIVEKETAVPEERRRVASVFVNRLEQGMRLQTDPTVIYGVTEGKGALGRGLRQSELRRPTPYNTYVIAGLPPTPIANPGRLSIEAALNPEQTDYLFFVADGTGGHAFATTLQEHNRNVARWREIERTQGLPADTTGTNVGGADQ</sequence>
<reference evidence="2 3" key="1">
    <citation type="submission" date="2014-03" db="EMBL/GenBank/DDBJ databases">
        <title>Genome of Haematobacter massiliensis CCUG 47968.</title>
        <authorList>
            <person name="Wang D."/>
            <person name="Wang G."/>
        </authorList>
    </citation>
    <scope>NUCLEOTIDE SEQUENCE [LARGE SCALE GENOMIC DNA]</scope>
    <source>
        <strain evidence="2 3">CCUG 47968</strain>
    </source>
</reference>
<feature type="site" description="Important for catalytic activity" evidence="1">
    <location>
        <position position="259"/>
    </location>
</feature>
<dbReference type="NCBIfam" id="TIGR00247">
    <property type="entry name" value="endolytic transglycosylase MltG"/>
    <property type="match status" value="1"/>
</dbReference>
<dbReference type="Proteomes" id="UP000028826">
    <property type="component" value="Unassembled WGS sequence"/>
</dbReference>
<name>A0A086YD18_9RHOB</name>
<dbReference type="eggNOG" id="COG1559">
    <property type="taxonomic scope" value="Bacteria"/>
</dbReference>
<keyword evidence="1" id="KW-1133">Transmembrane helix</keyword>
<dbReference type="GO" id="GO:0005886">
    <property type="term" value="C:plasma membrane"/>
    <property type="evidence" value="ECO:0007669"/>
    <property type="project" value="UniProtKB-UniRule"/>
</dbReference>
<dbReference type="InterPro" id="IPR003770">
    <property type="entry name" value="MLTG-like"/>
</dbReference>
<keyword evidence="1" id="KW-0472">Membrane</keyword>
<dbReference type="EC" id="4.2.2.29" evidence="1"/>
<dbReference type="EMBL" id="JGYG01000001">
    <property type="protein sequence ID" value="KFI32168.1"/>
    <property type="molecule type" value="Genomic_DNA"/>
</dbReference>
<dbReference type="Gene3D" id="3.30.160.60">
    <property type="entry name" value="Classic Zinc Finger"/>
    <property type="match status" value="1"/>
</dbReference>
<gene>
    <name evidence="1" type="primary">mltG</name>
    <name evidence="2" type="ORF">CN97_07110</name>
</gene>
<dbReference type="PANTHER" id="PTHR30518:SF2">
    <property type="entry name" value="ENDOLYTIC MUREIN TRANSGLYCOSYLASE"/>
    <property type="match status" value="1"/>
</dbReference>
<keyword evidence="3" id="KW-1185">Reference proteome</keyword>
<organism evidence="2 3">
    <name type="scientific">Haematobacter massiliensis</name>
    <dbReference type="NCBI Taxonomy" id="195105"/>
    <lineage>
        <taxon>Bacteria</taxon>
        <taxon>Pseudomonadati</taxon>
        <taxon>Pseudomonadota</taxon>
        <taxon>Alphaproteobacteria</taxon>
        <taxon>Rhodobacterales</taxon>
        <taxon>Paracoccaceae</taxon>
        <taxon>Haematobacter</taxon>
    </lineage>
</organism>
<dbReference type="STRING" id="195105.CN97_07110"/>
<dbReference type="Gene3D" id="3.30.1490.480">
    <property type="entry name" value="Endolytic murein transglycosylase"/>
    <property type="match status" value="1"/>
</dbReference>
<dbReference type="PANTHER" id="PTHR30518">
    <property type="entry name" value="ENDOLYTIC MUREIN TRANSGLYCOSYLASE"/>
    <property type="match status" value="1"/>
</dbReference>
<protein>
    <recommendedName>
        <fullName evidence="1">Endolytic murein transglycosylase</fullName>
        <ecNumber evidence="1">4.2.2.29</ecNumber>
    </recommendedName>
    <alternativeName>
        <fullName evidence="1">Peptidoglycan lytic transglycosylase</fullName>
    </alternativeName>
    <alternativeName>
        <fullName evidence="1">Peptidoglycan polymerization terminase</fullName>
    </alternativeName>
</protein>
<keyword evidence="1" id="KW-1003">Cell membrane</keyword>
<dbReference type="GO" id="GO:0009252">
    <property type="term" value="P:peptidoglycan biosynthetic process"/>
    <property type="evidence" value="ECO:0007669"/>
    <property type="project" value="UniProtKB-UniRule"/>
</dbReference>
<accession>A0A086YD18</accession>
<dbReference type="RefSeq" id="WP_051910913.1">
    <property type="nucleotide sequence ID" value="NZ_CAMIFG010000014.1"/>
</dbReference>
<dbReference type="GO" id="GO:0071555">
    <property type="term" value="P:cell wall organization"/>
    <property type="evidence" value="ECO:0007669"/>
    <property type="project" value="UniProtKB-KW"/>
</dbReference>
<comment type="catalytic activity">
    <reaction evidence="1">
        <text>a peptidoglycan chain = a peptidoglycan chain with N-acetyl-1,6-anhydromuramyl-[peptide] at the reducing end + a peptidoglycan chain with N-acetylglucosamine at the non-reducing end.</text>
        <dbReference type="EC" id="4.2.2.29"/>
    </reaction>
</comment>
<proteinExistence type="inferred from homology"/>
<evidence type="ECO:0000313" key="3">
    <source>
        <dbReference type="Proteomes" id="UP000028826"/>
    </source>
</evidence>
<dbReference type="GO" id="GO:0008932">
    <property type="term" value="F:lytic endotransglycosylase activity"/>
    <property type="evidence" value="ECO:0007669"/>
    <property type="project" value="UniProtKB-UniRule"/>
</dbReference>
<evidence type="ECO:0000256" key="1">
    <source>
        <dbReference type="HAMAP-Rule" id="MF_02065"/>
    </source>
</evidence>
<comment type="caution">
    <text evidence="2">The sequence shown here is derived from an EMBL/GenBank/DDBJ whole genome shotgun (WGS) entry which is preliminary data.</text>
</comment>
<comment type="function">
    <text evidence="1">Functions as a peptidoglycan terminase that cleaves nascent peptidoglycan strands endolytically to terminate their elongation.</text>
</comment>
<dbReference type="AlphaFoldDB" id="A0A086YD18"/>
<dbReference type="CDD" id="cd08010">
    <property type="entry name" value="MltG_like"/>
    <property type="match status" value="1"/>
</dbReference>
<dbReference type="Pfam" id="PF02618">
    <property type="entry name" value="YceG"/>
    <property type="match status" value="2"/>
</dbReference>
<dbReference type="OrthoDB" id="9814591at2"/>
<keyword evidence="1" id="KW-0961">Cell wall biogenesis/degradation</keyword>
<evidence type="ECO:0000313" key="2">
    <source>
        <dbReference type="EMBL" id="KFI32168.1"/>
    </source>
</evidence>
<keyword evidence="1" id="KW-0456">Lyase</keyword>
<keyword evidence="1" id="KW-0812">Transmembrane</keyword>
<keyword evidence="1" id="KW-0997">Cell inner membrane</keyword>
<dbReference type="HAMAP" id="MF_02065">
    <property type="entry name" value="MltG"/>
    <property type="match status" value="1"/>
</dbReference>